<evidence type="ECO:0000313" key="2">
    <source>
        <dbReference type="Proteomes" id="UP000237686"/>
    </source>
</evidence>
<name>A0A8E2RWG1_9BURK</name>
<gene>
    <name evidence="1" type="ORF">C6P98_17955</name>
</gene>
<accession>A0A8E2RWG1</accession>
<dbReference type="AlphaFoldDB" id="A0A8E2RWG1"/>
<organism evidence="1 2">
    <name type="scientific">Burkholderia multivorans</name>
    <dbReference type="NCBI Taxonomy" id="87883"/>
    <lineage>
        <taxon>Bacteria</taxon>
        <taxon>Pseudomonadati</taxon>
        <taxon>Pseudomonadota</taxon>
        <taxon>Betaproteobacteria</taxon>
        <taxon>Burkholderiales</taxon>
        <taxon>Burkholderiaceae</taxon>
        <taxon>Burkholderia</taxon>
        <taxon>Burkholderia cepacia complex</taxon>
    </lineage>
</organism>
<protein>
    <submittedName>
        <fullName evidence="1">Uncharacterized protein</fullName>
    </submittedName>
</protein>
<evidence type="ECO:0000313" key="1">
    <source>
        <dbReference type="EMBL" id="PRF21928.1"/>
    </source>
</evidence>
<sequence>MRLDHGAPVRRARRAACRALVGRPRRRPVRLVAPPAAHARRRPGNDPIYSIPTASAHLTKLNHSEIDAVL</sequence>
<comment type="caution">
    <text evidence="1">The sequence shown here is derived from an EMBL/GenBank/DDBJ whole genome shotgun (WGS) entry which is preliminary data.</text>
</comment>
<proteinExistence type="predicted"/>
<reference evidence="1 2" key="1">
    <citation type="submission" date="2018-03" db="EMBL/GenBank/DDBJ databases">
        <authorList>
            <person name="Nguyen K."/>
            <person name="Fouts D."/>
            <person name="Sutton G."/>
        </authorList>
    </citation>
    <scope>NUCLEOTIDE SEQUENCE [LARGE SCALE GENOMIC DNA]</scope>
    <source>
        <strain evidence="1 2">AU17135</strain>
    </source>
</reference>
<dbReference type="EMBL" id="PVFZ01000048">
    <property type="protein sequence ID" value="PRF21928.1"/>
    <property type="molecule type" value="Genomic_DNA"/>
</dbReference>
<dbReference type="Proteomes" id="UP000237686">
    <property type="component" value="Unassembled WGS sequence"/>
</dbReference>